<dbReference type="InterPro" id="IPR023361">
    <property type="entry name" value="DUF1285_beta_roll_sf"/>
</dbReference>
<dbReference type="RefSeq" id="WP_248955759.1">
    <property type="nucleotide sequence ID" value="NZ_JAKIKU010000005.1"/>
</dbReference>
<name>A0ABT0KRB0_9GAMM</name>
<feature type="domain" description="DUF1285" evidence="1">
    <location>
        <begin position="49"/>
        <end position="96"/>
    </location>
</feature>
<proteinExistence type="predicted"/>
<protein>
    <submittedName>
        <fullName evidence="2">DUF1285 domain-containing protein</fullName>
    </submittedName>
</protein>
<gene>
    <name evidence="2" type="ORF">L2737_11270</name>
</gene>
<dbReference type="Proteomes" id="UP001202134">
    <property type="component" value="Unassembled WGS sequence"/>
</dbReference>
<dbReference type="Gene3D" id="2.30.270.10">
    <property type="entry name" value="duf1285 protein"/>
    <property type="match status" value="1"/>
</dbReference>
<evidence type="ECO:0000259" key="1">
    <source>
        <dbReference type="Pfam" id="PF06938"/>
    </source>
</evidence>
<dbReference type="Pfam" id="PF06938">
    <property type="entry name" value="DUF1285_N"/>
    <property type="match status" value="1"/>
</dbReference>
<keyword evidence="3" id="KW-1185">Reference proteome</keyword>
<evidence type="ECO:0000313" key="2">
    <source>
        <dbReference type="EMBL" id="MCL1045905.1"/>
    </source>
</evidence>
<dbReference type="Gene3D" id="3.10.540.10">
    <property type="entry name" value="duf1285 like domain"/>
    <property type="match status" value="1"/>
</dbReference>
<accession>A0ABT0KRB0</accession>
<comment type="caution">
    <text evidence="2">The sequence shown here is derived from an EMBL/GenBank/DDBJ whole genome shotgun (WGS) entry which is preliminary data.</text>
</comment>
<reference evidence="2 3" key="1">
    <citation type="submission" date="2022-01" db="EMBL/GenBank/DDBJ databases">
        <title>Whole genome-based taxonomy of the Shewanellaceae.</title>
        <authorList>
            <person name="Martin-Rodriguez A.J."/>
        </authorList>
    </citation>
    <scope>NUCLEOTIDE SEQUENCE [LARGE SCALE GENOMIC DNA]</scope>
    <source>
        <strain evidence="2 3">DSM 24955</strain>
    </source>
</reference>
<sequence length="166" mass="18374">MTKTASKNAISVSAQLKQLSLTQSKTQTHLHSKSNTDESAPLCSETPVFDINSEGEWFYLDSPLPAKFAKLFASVLNCINGEYFLITPVEKVKVTVKRHAIVLVDYQLDDKDGLTFISSIGTEHAIANISEVALLEDAIEINIERGVKAGLGRACYYRYINQFVTD</sequence>
<dbReference type="EMBL" id="JAKIKU010000005">
    <property type="protein sequence ID" value="MCL1045905.1"/>
    <property type="molecule type" value="Genomic_DNA"/>
</dbReference>
<organism evidence="2 3">
    <name type="scientific">Shewanella electrodiphila</name>
    <dbReference type="NCBI Taxonomy" id="934143"/>
    <lineage>
        <taxon>Bacteria</taxon>
        <taxon>Pseudomonadati</taxon>
        <taxon>Pseudomonadota</taxon>
        <taxon>Gammaproteobacteria</taxon>
        <taxon>Alteromonadales</taxon>
        <taxon>Shewanellaceae</taxon>
        <taxon>Shewanella</taxon>
    </lineage>
</organism>
<dbReference type="InterPro" id="IPR048341">
    <property type="entry name" value="DUF1285_N"/>
</dbReference>
<evidence type="ECO:0000313" key="3">
    <source>
        <dbReference type="Proteomes" id="UP001202134"/>
    </source>
</evidence>